<gene>
    <name evidence="1" type="primary">Pat</name>
    <name evidence="1" type="ORF">GTO95_0011512</name>
</gene>
<dbReference type="Proteomes" id="UP000736164">
    <property type="component" value="Unassembled WGS sequence"/>
</dbReference>
<reference evidence="1" key="1">
    <citation type="journal article" date="2021" name="Cell">
        <title>Tracing the genetic footprints of vertebrate landing in non-teleost ray-finned fishes.</title>
        <authorList>
            <person name="Bi X."/>
            <person name="Wang K."/>
            <person name="Yang L."/>
            <person name="Pan H."/>
            <person name="Jiang H."/>
            <person name="Wei Q."/>
            <person name="Fang M."/>
            <person name="Yu H."/>
            <person name="Zhu C."/>
            <person name="Cai Y."/>
            <person name="He Y."/>
            <person name="Gan X."/>
            <person name="Zeng H."/>
            <person name="Yu D."/>
            <person name="Zhu Y."/>
            <person name="Jiang H."/>
            <person name="Qiu Q."/>
            <person name="Yang H."/>
            <person name="Zhang Y.E."/>
            <person name="Wang W."/>
            <person name="Zhu M."/>
            <person name="He S."/>
            <person name="Zhang G."/>
        </authorList>
    </citation>
    <scope>NUCLEOTIDE SEQUENCE</scope>
    <source>
        <strain evidence="1">Allg_001</strain>
    </source>
</reference>
<feature type="non-terminal residue" evidence="1">
    <location>
        <position position="134"/>
    </location>
</feature>
<dbReference type="AlphaFoldDB" id="A0A8J7T5G4"/>
<name>A0A8J7T5G4_ATRSP</name>
<accession>A0A8J7T5G4</accession>
<protein>
    <submittedName>
        <fullName evidence="1">PAT protein</fullName>
    </submittedName>
</protein>
<keyword evidence="2" id="KW-1185">Reference proteome</keyword>
<proteinExistence type="predicted"/>
<dbReference type="EMBL" id="JAAWVO010002083">
    <property type="protein sequence ID" value="MBN3311752.1"/>
    <property type="molecule type" value="Genomic_DNA"/>
</dbReference>
<evidence type="ECO:0000313" key="2">
    <source>
        <dbReference type="Proteomes" id="UP000736164"/>
    </source>
</evidence>
<organism evidence="1 2">
    <name type="scientific">Atractosteus spatula</name>
    <name type="common">Alligator gar</name>
    <name type="synonym">Lepisosteus spatula</name>
    <dbReference type="NCBI Taxonomy" id="7917"/>
    <lineage>
        <taxon>Eukaryota</taxon>
        <taxon>Metazoa</taxon>
        <taxon>Chordata</taxon>
        <taxon>Craniata</taxon>
        <taxon>Vertebrata</taxon>
        <taxon>Euteleostomi</taxon>
        <taxon>Actinopterygii</taxon>
        <taxon>Neopterygii</taxon>
        <taxon>Holostei</taxon>
        <taxon>Semionotiformes</taxon>
        <taxon>Lepisosteidae</taxon>
        <taxon>Atractosteus</taxon>
    </lineage>
</organism>
<sequence>MLSPPTISHQEAQRNSQTPVGRIILPDVQLLPITQEMEGGLYLQCIGIDGKARADRYAALVFRNLVTFEIYWGWTTSVNFDGSRGKSALPCNLRETISTMVNRRFSTLAAYDWKRIRDRINEMLRRRRRSFPLV</sequence>
<comment type="caution">
    <text evidence="1">The sequence shown here is derived from an EMBL/GenBank/DDBJ whole genome shotgun (WGS) entry which is preliminary data.</text>
</comment>
<feature type="non-terminal residue" evidence="1">
    <location>
        <position position="1"/>
    </location>
</feature>
<evidence type="ECO:0000313" key="1">
    <source>
        <dbReference type="EMBL" id="MBN3311752.1"/>
    </source>
</evidence>